<dbReference type="Proteomes" id="UP000598360">
    <property type="component" value="Unassembled WGS sequence"/>
</dbReference>
<protein>
    <submittedName>
        <fullName evidence="2">Uncharacterized protein</fullName>
    </submittedName>
</protein>
<name>A0A929G273_9PSEU</name>
<comment type="caution">
    <text evidence="2">The sequence shown here is derived from an EMBL/GenBank/DDBJ whole genome shotgun (WGS) entry which is preliminary data.</text>
</comment>
<keyword evidence="3" id="KW-1185">Reference proteome</keyword>
<feature type="compositionally biased region" description="Polar residues" evidence="1">
    <location>
        <begin position="7"/>
        <end position="19"/>
    </location>
</feature>
<evidence type="ECO:0000313" key="3">
    <source>
        <dbReference type="Proteomes" id="UP000598360"/>
    </source>
</evidence>
<evidence type="ECO:0000256" key="1">
    <source>
        <dbReference type="SAM" id="MobiDB-lite"/>
    </source>
</evidence>
<dbReference type="RefSeq" id="WP_193930407.1">
    <property type="nucleotide sequence ID" value="NZ_JADEYC010000045.1"/>
</dbReference>
<organism evidence="2 3">
    <name type="scientific">Saccharopolyspora montiporae</name>
    <dbReference type="NCBI Taxonomy" id="2781240"/>
    <lineage>
        <taxon>Bacteria</taxon>
        <taxon>Bacillati</taxon>
        <taxon>Actinomycetota</taxon>
        <taxon>Actinomycetes</taxon>
        <taxon>Pseudonocardiales</taxon>
        <taxon>Pseudonocardiaceae</taxon>
        <taxon>Saccharopolyspora</taxon>
    </lineage>
</organism>
<feature type="region of interest" description="Disordered" evidence="1">
    <location>
        <begin position="1"/>
        <end position="34"/>
    </location>
</feature>
<evidence type="ECO:0000313" key="2">
    <source>
        <dbReference type="EMBL" id="MBE9376567.1"/>
    </source>
</evidence>
<accession>A0A929G273</accession>
<reference evidence="2" key="1">
    <citation type="submission" date="2020-10" db="EMBL/GenBank/DDBJ databases">
        <title>Diversity and distribution of actinomycetes associated with coral in the coast of Hainan.</title>
        <authorList>
            <person name="Li F."/>
        </authorList>
    </citation>
    <scope>NUCLEOTIDE SEQUENCE</scope>
    <source>
        <strain evidence="2">HNM0983</strain>
    </source>
</reference>
<proteinExistence type="predicted"/>
<sequence length="46" mass="4847">MRERQSRSAAQTLAHSGEQTPLPPSGSGGVRIARPHTAQLLVAAVR</sequence>
<dbReference type="EMBL" id="JADEYC010000045">
    <property type="protein sequence ID" value="MBE9376567.1"/>
    <property type="molecule type" value="Genomic_DNA"/>
</dbReference>
<gene>
    <name evidence="2" type="ORF">IQ251_19125</name>
</gene>
<dbReference type="AlphaFoldDB" id="A0A929G273"/>